<feature type="transmembrane region" description="Helical" evidence="7">
    <location>
        <begin position="244"/>
        <end position="266"/>
    </location>
</feature>
<evidence type="ECO:0000259" key="10">
    <source>
        <dbReference type="Pfam" id="PF21904"/>
    </source>
</evidence>
<keyword evidence="5 7" id="KW-0472">Membrane</keyword>
<protein>
    <submittedName>
        <fullName evidence="12">Protein CANDIDATE G-PROTEIN COUPLED RECEPTOR 7</fullName>
    </submittedName>
</protein>
<feature type="compositionally biased region" description="Basic and acidic residues" evidence="6">
    <location>
        <begin position="430"/>
        <end position="443"/>
    </location>
</feature>
<evidence type="ECO:0000256" key="1">
    <source>
        <dbReference type="ARBA" id="ARBA00004141"/>
    </source>
</evidence>
<feature type="chain" id="PRO_5010564497" evidence="8">
    <location>
        <begin position="26"/>
        <end position="443"/>
    </location>
</feature>
<dbReference type="PaxDb" id="3635-A0A1U8J7U7"/>
<evidence type="ECO:0000256" key="6">
    <source>
        <dbReference type="SAM" id="MobiDB-lite"/>
    </source>
</evidence>
<evidence type="ECO:0000259" key="9">
    <source>
        <dbReference type="Pfam" id="PF06814"/>
    </source>
</evidence>
<dbReference type="InterPro" id="IPR054103">
    <property type="entry name" value="CAND6-7_N"/>
</dbReference>
<dbReference type="InterPro" id="IPR053937">
    <property type="entry name" value="GOST_TM"/>
</dbReference>
<dbReference type="Proteomes" id="UP000818029">
    <property type="component" value="Chromosome D11"/>
</dbReference>
<keyword evidence="4 7" id="KW-1133">Transmembrane helix</keyword>
<feature type="transmembrane region" description="Helical" evidence="7">
    <location>
        <begin position="312"/>
        <end position="331"/>
    </location>
</feature>
<gene>
    <name evidence="12" type="primary">LOC107904523</name>
</gene>
<feature type="compositionally biased region" description="Acidic residues" evidence="6">
    <location>
        <begin position="420"/>
        <end position="429"/>
    </location>
</feature>
<keyword evidence="2 7" id="KW-0812">Transmembrane</keyword>
<evidence type="ECO:0000256" key="2">
    <source>
        <dbReference type="ARBA" id="ARBA00022692"/>
    </source>
</evidence>
<feature type="transmembrane region" description="Helical" evidence="7">
    <location>
        <begin position="359"/>
        <end position="382"/>
    </location>
</feature>
<dbReference type="GO" id="GO:0005794">
    <property type="term" value="C:Golgi apparatus"/>
    <property type="evidence" value="ECO:0000318"/>
    <property type="project" value="GO_Central"/>
</dbReference>
<dbReference type="GeneID" id="107904523"/>
<keyword evidence="12" id="KW-0675">Receptor</keyword>
<organism evidence="11 12">
    <name type="scientific">Gossypium hirsutum</name>
    <name type="common">Upland cotton</name>
    <name type="synonym">Gossypium mexicanum</name>
    <dbReference type="NCBI Taxonomy" id="3635"/>
    <lineage>
        <taxon>Eukaryota</taxon>
        <taxon>Viridiplantae</taxon>
        <taxon>Streptophyta</taxon>
        <taxon>Embryophyta</taxon>
        <taxon>Tracheophyta</taxon>
        <taxon>Spermatophyta</taxon>
        <taxon>Magnoliopsida</taxon>
        <taxon>eudicotyledons</taxon>
        <taxon>Gunneridae</taxon>
        <taxon>Pentapetalae</taxon>
        <taxon>rosids</taxon>
        <taxon>malvids</taxon>
        <taxon>Malvales</taxon>
        <taxon>Malvaceae</taxon>
        <taxon>Malvoideae</taxon>
        <taxon>Gossypium</taxon>
    </lineage>
</organism>
<evidence type="ECO:0000256" key="7">
    <source>
        <dbReference type="SAM" id="Phobius"/>
    </source>
</evidence>
<feature type="domain" description="GOST seven transmembrane" evidence="9">
    <location>
        <begin position="176"/>
        <end position="415"/>
    </location>
</feature>
<reference evidence="12" key="2">
    <citation type="submission" date="2025-08" db="UniProtKB">
        <authorList>
            <consortium name="RefSeq"/>
        </authorList>
    </citation>
    <scope>IDENTIFICATION</scope>
</reference>
<comment type="subcellular location">
    <subcellularLocation>
        <location evidence="1">Membrane</location>
        <topology evidence="1">Multi-pass membrane protein</topology>
    </subcellularLocation>
</comment>
<evidence type="ECO:0000256" key="3">
    <source>
        <dbReference type="ARBA" id="ARBA00022729"/>
    </source>
</evidence>
<evidence type="ECO:0000313" key="12">
    <source>
        <dbReference type="RefSeq" id="XP_016686411.1"/>
    </source>
</evidence>
<dbReference type="Pfam" id="PF21904">
    <property type="entry name" value="CAND6-7_N"/>
    <property type="match status" value="1"/>
</dbReference>
<dbReference type="RefSeq" id="XP_016686411.1">
    <property type="nucleotide sequence ID" value="XM_016830922.2"/>
</dbReference>
<dbReference type="AlphaFoldDB" id="A0A1U8J7U7"/>
<evidence type="ECO:0000313" key="11">
    <source>
        <dbReference type="Proteomes" id="UP000818029"/>
    </source>
</evidence>
<feature type="transmembrane region" description="Helical" evidence="7">
    <location>
        <begin position="178"/>
        <end position="196"/>
    </location>
</feature>
<evidence type="ECO:0000256" key="5">
    <source>
        <dbReference type="ARBA" id="ARBA00023136"/>
    </source>
</evidence>
<dbReference type="GO" id="GO:0016020">
    <property type="term" value="C:membrane"/>
    <property type="evidence" value="ECO:0000318"/>
    <property type="project" value="GO_Central"/>
</dbReference>
<dbReference type="Pfam" id="PF06814">
    <property type="entry name" value="GOST_TM"/>
    <property type="match status" value="1"/>
</dbReference>
<sequence>MAMLWSSILLVLFISFFLFVSYSLAEIRFTEIRSNDRYSVIPLDEFQFTHNGRLELSVSQVTISNQIPYYYLDKVGFFVCTRHTWALLLQQQLADGKVFCALSSPYVRVIFDLRSLKVKLSFNTVFPVRYADHYILAFSNCLDQVNVSMTVQSAMYNLEGNKDRRDYLSANQAILPSFYFLLSLFYFTLAGIWLYLLHKKPISVSRTHFIMLAVILLKACNLVFEAEVKYCIKRTGTGYGWDLWFSIFSILKVTTLIILIGQGWSLLKPYLQDKEKKVLLIVIPFQVVVANIAQVFIDKTPLFSPYRVVCKQIVLLVDVFCYCAVLLPIVWSIEKLREVARTDEKAAVKLKKLTLFRQYYIMVICYIYFPRIMVYTLEMTIIVYKYSWSRVLVGELATLTFYVYTGYEFKPKADNLYFPTDDEEEEGDSEQLKLRDEEKMGND</sequence>
<name>A0A1U8J7U7_GOSHI</name>
<accession>A0A1U8J7U7</accession>
<dbReference type="PANTHER" id="PTHR21229">
    <property type="entry name" value="LUNG SEVEN TRANSMEMBRANE RECEPTOR"/>
    <property type="match status" value="1"/>
</dbReference>
<evidence type="ECO:0000256" key="8">
    <source>
        <dbReference type="SAM" id="SignalP"/>
    </source>
</evidence>
<keyword evidence="3 8" id="KW-0732">Signal</keyword>
<evidence type="ECO:0000256" key="4">
    <source>
        <dbReference type="ARBA" id="ARBA00022989"/>
    </source>
</evidence>
<feature type="signal peptide" evidence="8">
    <location>
        <begin position="1"/>
        <end position="25"/>
    </location>
</feature>
<dbReference type="PANTHER" id="PTHR21229:SF22">
    <property type="entry name" value="DBJ|BAA84809.1"/>
    <property type="match status" value="1"/>
</dbReference>
<dbReference type="KEGG" id="ghi:107904523"/>
<reference evidence="11" key="1">
    <citation type="journal article" date="2020" name="Nat. Genet.">
        <title>Genomic diversifications of five Gossypium allopolyploid species and their impact on cotton improvement.</title>
        <authorList>
            <person name="Chen Z.J."/>
            <person name="Sreedasyam A."/>
            <person name="Ando A."/>
            <person name="Song Q."/>
            <person name="De Santiago L.M."/>
            <person name="Hulse-Kemp A.M."/>
            <person name="Ding M."/>
            <person name="Ye W."/>
            <person name="Kirkbride R.C."/>
            <person name="Jenkins J."/>
            <person name="Plott C."/>
            <person name="Lovell J."/>
            <person name="Lin Y.M."/>
            <person name="Vaughn R."/>
            <person name="Liu B."/>
            <person name="Simpson S."/>
            <person name="Scheffler B.E."/>
            <person name="Wen L."/>
            <person name="Saski C.A."/>
            <person name="Grover C.E."/>
            <person name="Hu G."/>
            <person name="Conover J.L."/>
            <person name="Carlson J.W."/>
            <person name="Shu S."/>
            <person name="Boston L.B."/>
            <person name="Williams M."/>
            <person name="Peterson D.G."/>
            <person name="McGee K."/>
            <person name="Jones D.C."/>
            <person name="Wendel J.F."/>
            <person name="Stelly D.M."/>
            <person name="Grimwood J."/>
            <person name="Schmutz J."/>
        </authorList>
    </citation>
    <scope>NUCLEOTIDE SEQUENCE [LARGE SCALE GENOMIC DNA]</scope>
    <source>
        <strain evidence="11">cv. TM-1</strain>
    </source>
</reference>
<feature type="region of interest" description="Disordered" evidence="6">
    <location>
        <begin position="420"/>
        <end position="443"/>
    </location>
</feature>
<dbReference type="InterPro" id="IPR009637">
    <property type="entry name" value="GPR107/GPR108-like"/>
</dbReference>
<feature type="transmembrane region" description="Helical" evidence="7">
    <location>
        <begin position="278"/>
        <end position="297"/>
    </location>
</feature>
<feature type="domain" description="CAND6/7 N-terminal" evidence="10">
    <location>
        <begin position="34"/>
        <end position="157"/>
    </location>
</feature>
<dbReference type="OrthoDB" id="968068at2759"/>
<keyword evidence="11" id="KW-1185">Reference proteome</keyword>
<proteinExistence type="predicted"/>